<keyword evidence="2" id="KW-0378">Hydrolase</keyword>
<gene>
    <name evidence="2" type="ORF">MIND_00292000</name>
</gene>
<dbReference type="InterPro" id="IPR029058">
    <property type="entry name" value="AB_hydrolase_fold"/>
</dbReference>
<dbReference type="InterPro" id="IPR022742">
    <property type="entry name" value="Hydrolase_4"/>
</dbReference>
<dbReference type="Pfam" id="PF12146">
    <property type="entry name" value="Hydrolase_4"/>
    <property type="match status" value="1"/>
</dbReference>
<dbReference type="RefSeq" id="XP_037224877.1">
    <property type="nucleotide sequence ID" value="XM_037359782.1"/>
</dbReference>
<feature type="domain" description="Serine aminopeptidase S33" evidence="1">
    <location>
        <begin position="95"/>
        <end position="218"/>
    </location>
</feature>
<dbReference type="OrthoDB" id="10249433at2759"/>
<dbReference type="PANTHER" id="PTHR12277">
    <property type="entry name" value="ALPHA/BETA HYDROLASE DOMAIN-CONTAINING PROTEIN"/>
    <property type="match status" value="1"/>
</dbReference>
<evidence type="ECO:0000313" key="3">
    <source>
        <dbReference type="Proteomes" id="UP000636479"/>
    </source>
</evidence>
<protein>
    <submittedName>
        <fullName evidence="2">Hydrolase-4 domain-containing protein</fullName>
    </submittedName>
</protein>
<dbReference type="SUPFAM" id="SSF53474">
    <property type="entry name" value="alpha/beta-Hydrolases"/>
    <property type="match status" value="1"/>
</dbReference>
<dbReference type="EMBL" id="JACAZF010000002">
    <property type="protein sequence ID" value="KAF7312769.1"/>
    <property type="molecule type" value="Genomic_DNA"/>
</dbReference>
<name>A0A8H6T8M3_9AGAR</name>
<accession>A0A8H6T8M3</accession>
<evidence type="ECO:0000313" key="2">
    <source>
        <dbReference type="EMBL" id="KAF7312769.1"/>
    </source>
</evidence>
<dbReference type="Proteomes" id="UP000636479">
    <property type="component" value="Unassembled WGS sequence"/>
</dbReference>
<dbReference type="PANTHER" id="PTHR12277:SF81">
    <property type="entry name" value="PROTEIN ABHD13"/>
    <property type="match status" value="1"/>
</dbReference>
<dbReference type="AlphaFoldDB" id="A0A8H6T8M3"/>
<dbReference type="GO" id="GO:0016020">
    <property type="term" value="C:membrane"/>
    <property type="evidence" value="ECO:0007669"/>
    <property type="project" value="TreeGrafter"/>
</dbReference>
<reference evidence="2" key="1">
    <citation type="submission" date="2020-05" db="EMBL/GenBank/DDBJ databases">
        <title>Mycena genomes resolve the evolution of fungal bioluminescence.</title>
        <authorList>
            <person name="Tsai I.J."/>
        </authorList>
    </citation>
    <scope>NUCLEOTIDE SEQUENCE</scope>
    <source>
        <strain evidence="2">171206Taipei</strain>
    </source>
</reference>
<proteinExistence type="predicted"/>
<sequence length="315" mass="34918">MAPFAIWLGWKLLRHGQKFALYSLGYVDTRKIYDRPKDYGLEYDYLELTTADGVRLECFFARYAAQNASRIETHERIHRTNLGIPVPNFDVEPVVANVIVFHGSTTSIDTQPYIDMARKLIRRKCNVLLVSYRGFGDSAGKPSETGLQLDAQAALDYITNDPSLAALPTFLYGFCLGGAVAIDLAARNPTAISGVVVQNTFLSVPRLVRDWRYIGWLAKPLVTQRWDSATRVPSIPAAVPMLFLSGANDGLVSKKHMEGLWAIRKGATPSELDSFESFAGGTHLYTELCPGFWDKIDAWINAVVPVGNMTRANAL</sequence>
<keyword evidence="3" id="KW-1185">Reference proteome</keyword>
<dbReference type="GO" id="GO:0008474">
    <property type="term" value="F:palmitoyl-(protein) hydrolase activity"/>
    <property type="evidence" value="ECO:0007669"/>
    <property type="project" value="TreeGrafter"/>
</dbReference>
<dbReference type="GeneID" id="59342298"/>
<comment type="caution">
    <text evidence="2">The sequence shown here is derived from an EMBL/GenBank/DDBJ whole genome shotgun (WGS) entry which is preliminary data.</text>
</comment>
<evidence type="ECO:0000259" key="1">
    <source>
        <dbReference type="Pfam" id="PF12146"/>
    </source>
</evidence>
<dbReference type="Gene3D" id="3.40.50.1820">
    <property type="entry name" value="alpha/beta hydrolase"/>
    <property type="match status" value="1"/>
</dbReference>
<organism evidence="2 3">
    <name type="scientific">Mycena indigotica</name>
    <dbReference type="NCBI Taxonomy" id="2126181"/>
    <lineage>
        <taxon>Eukaryota</taxon>
        <taxon>Fungi</taxon>
        <taxon>Dikarya</taxon>
        <taxon>Basidiomycota</taxon>
        <taxon>Agaricomycotina</taxon>
        <taxon>Agaricomycetes</taxon>
        <taxon>Agaricomycetidae</taxon>
        <taxon>Agaricales</taxon>
        <taxon>Marasmiineae</taxon>
        <taxon>Mycenaceae</taxon>
        <taxon>Mycena</taxon>
    </lineage>
</organism>